<evidence type="ECO:0008006" key="4">
    <source>
        <dbReference type="Google" id="ProtNLM"/>
    </source>
</evidence>
<dbReference type="GO" id="GO:0086091">
    <property type="term" value="P:regulation of heart rate by cardiac conduction"/>
    <property type="evidence" value="ECO:0007669"/>
    <property type="project" value="TreeGrafter"/>
</dbReference>
<dbReference type="InterPro" id="IPR018490">
    <property type="entry name" value="cNMP-bd_dom_sf"/>
</dbReference>
<dbReference type="GO" id="GO:0005886">
    <property type="term" value="C:plasma membrane"/>
    <property type="evidence" value="ECO:0007669"/>
    <property type="project" value="TreeGrafter"/>
</dbReference>
<reference evidence="3" key="1">
    <citation type="submission" date="2018-06" db="EMBL/GenBank/DDBJ databases">
        <title>Genome assembly of Danube salmon.</title>
        <authorList>
            <person name="Macqueen D.J."/>
            <person name="Gundappa M.K."/>
        </authorList>
    </citation>
    <scope>NUCLEOTIDE SEQUENCE [LARGE SCALE GENOMIC DNA]</scope>
</reference>
<name>A0A4W5JVF0_9TELE</name>
<organism evidence="2 3">
    <name type="scientific">Hucho hucho</name>
    <name type="common">huchen</name>
    <dbReference type="NCBI Taxonomy" id="62062"/>
    <lineage>
        <taxon>Eukaryota</taxon>
        <taxon>Metazoa</taxon>
        <taxon>Chordata</taxon>
        <taxon>Craniata</taxon>
        <taxon>Vertebrata</taxon>
        <taxon>Euteleostomi</taxon>
        <taxon>Actinopterygii</taxon>
        <taxon>Neopterygii</taxon>
        <taxon>Teleostei</taxon>
        <taxon>Protacanthopterygii</taxon>
        <taxon>Salmoniformes</taxon>
        <taxon>Salmonidae</taxon>
        <taxon>Salmoninae</taxon>
        <taxon>Hucho</taxon>
    </lineage>
</organism>
<dbReference type="InterPro" id="IPR050818">
    <property type="entry name" value="KCNH_animal-type"/>
</dbReference>
<dbReference type="InterPro" id="IPR014710">
    <property type="entry name" value="RmlC-like_jellyroll"/>
</dbReference>
<sequence>MIHLYAKPGKSNADVRALSYCDLHTIQRDDLLEVLDMYPEFADFFLTNLELTFNLRDENGKAAYSHASDSDPEEDVKSTKITRRISFTPHPTKGEFCIHTLHKHFLLSFFTEQLSQSQRSSVLSLCNTRARCVPLPRLDYNSTGGINKETENDSGRERESYLCLKRTSVDLKHSGKEEQMSMGSAIQGCPSVEDLALGLDSNPPGDIMERTPSYDDNIDLCNDKWVCEKPRDYLDESAQLQDLRGEDGDASEITYGEVEQRLDQLEEHLNRLESQMTSDIQTILQLLQRQSTLGPPAYSTVTTSPDYQRPAVRVQPIAALTSSHCFSHSSSQVRTELLISTEQTDNGNQGLRLFKHGMDIIFEK</sequence>
<protein>
    <recommendedName>
        <fullName evidence="4">KCNH7</fullName>
    </recommendedName>
</protein>
<evidence type="ECO:0000313" key="2">
    <source>
        <dbReference type="Ensembl" id="ENSHHUP00000003749.1"/>
    </source>
</evidence>
<reference evidence="2" key="2">
    <citation type="submission" date="2025-08" db="UniProtKB">
        <authorList>
            <consortium name="Ensembl"/>
        </authorList>
    </citation>
    <scope>IDENTIFICATION</scope>
</reference>
<accession>A0A4W5JVF0</accession>
<keyword evidence="1" id="KW-0175">Coiled coil</keyword>
<feature type="coiled-coil region" evidence="1">
    <location>
        <begin position="255"/>
        <end position="282"/>
    </location>
</feature>
<evidence type="ECO:0000313" key="3">
    <source>
        <dbReference type="Proteomes" id="UP000314982"/>
    </source>
</evidence>
<evidence type="ECO:0000256" key="1">
    <source>
        <dbReference type="SAM" id="Coils"/>
    </source>
</evidence>
<dbReference type="SUPFAM" id="SSF51206">
    <property type="entry name" value="cAMP-binding domain-like"/>
    <property type="match status" value="1"/>
</dbReference>
<dbReference type="GO" id="GO:0060307">
    <property type="term" value="P:regulation of ventricular cardiac muscle cell membrane repolarization"/>
    <property type="evidence" value="ECO:0007669"/>
    <property type="project" value="TreeGrafter"/>
</dbReference>
<dbReference type="GO" id="GO:0005242">
    <property type="term" value="F:inward rectifier potassium channel activity"/>
    <property type="evidence" value="ECO:0007669"/>
    <property type="project" value="TreeGrafter"/>
</dbReference>
<dbReference type="Proteomes" id="UP000314982">
    <property type="component" value="Unassembled WGS sequence"/>
</dbReference>
<proteinExistence type="predicted"/>
<reference evidence="2" key="3">
    <citation type="submission" date="2025-09" db="UniProtKB">
        <authorList>
            <consortium name="Ensembl"/>
        </authorList>
    </citation>
    <scope>IDENTIFICATION</scope>
</reference>
<dbReference type="GO" id="GO:0086013">
    <property type="term" value="P:membrane repolarization during cardiac muscle cell action potential"/>
    <property type="evidence" value="ECO:0007669"/>
    <property type="project" value="TreeGrafter"/>
</dbReference>
<dbReference type="PANTHER" id="PTHR10217">
    <property type="entry name" value="VOLTAGE AND LIGAND GATED POTASSIUM CHANNEL"/>
    <property type="match status" value="1"/>
</dbReference>
<dbReference type="Gene3D" id="2.60.120.10">
    <property type="entry name" value="Jelly Rolls"/>
    <property type="match status" value="1"/>
</dbReference>
<dbReference type="PANTHER" id="PTHR10217:SF506">
    <property type="entry name" value="POTASSIUM VOLTAGE-GATED CHANNEL SUBFAMILY H MEMBER 2"/>
    <property type="match status" value="1"/>
</dbReference>
<dbReference type="GeneTree" id="ENSGT00940000155518"/>
<dbReference type="AlphaFoldDB" id="A0A4W5JVF0"/>
<dbReference type="Ensembl" id="ENSHHUT00000003876.1">
    <property type="protein sequence ID" value="ENSHHUP00000003749.1"/>
    <property type="gene ID" value="ENSHHUG00000002365.1"/>
</dbReference>
<keyword evidence="3" id="KW-1185">Reference proteome</keyword>